<name>A0A9X9L7N1_BLUGR</name>
<sequence length="111" mass="12248">MTSLARVQLLLSFHFIVLSESDYVGHAGPLCLLAKDIYASSISPPMPPIQLPSKSITPPMPSFDHTLRGAVCPSLSPLSSQRNDGHLWVYSIREIFQTPLGAALFQYQHKD</sequence>
<organism evidence="2 3">
    <name type="scientific">Blumeria graminis f. sp. tritici</name>
    <dbReference type="NCBI Taxonomy" id="62690"/>
    <lineage>
        <taxon>Eukaryota</taxon>
        <taxon>Fungi</taxon>
        <taxon>Dikarya</taxon>
        <taxon>Ascomycota</taxon>
        <taxon>Pezizomycotina</taxon>
        <taxon>Leotiomycetes</taxon>
        <taxon>Erysiphales</taxon>
        <taxon>Erysiphaceae</taxon>
        <taxon>Blumeria</taxon>
    </lineage>
</organism>
<gene>
    <name evidence="2" type="ORF">BGT96224V316_LOCUS638</name>
</gene>
<protein>
    <submittedName>
        <fullName evidence="2">BgtTE-56003</fullName>
    </submittedName>
</protein>
<reference evidence="2 3" key="1">
    <citation type="submission" date="2018-08" db="EMBL/GenBank/DDBJ databases">
        <authorList>
            <person name="Muller C M."/>
        </authorList>
    </citation>
    <scope>NUCLEOTIDE SEQUENCE [LARGE SCALE GENOMIC DNA]</scope>
</reference>
<evidence type="ECO:0000256" key="1">
    <source>
        <dbReference type="SAM" id="SignalP"/>
    </source>
</evidence>
<evidence type="ECO:0000313" key="2">
    <source>
        <dbReference type="EMBL" id="VCU39228.1"/>
    </source>
</evidence>
<dbReference type="EMBL" id="LR026984">
    <property type="protein sequence ID" value="VCU39228.1"/>
    <property type="molecule type" value="Genomic_DNA"/>
</dbReference>
<evidence type="ECO:0000313" key="3">
    <source>
        <dbReference type="Proteomes" id="UP000324639"/>
    </source>
</evidence>
<keyword evidence="3" id="KW-1185">Reference proteome</keyword>
<proteinExistence type="predicted"/>
<feature type="chain" id="PRO_5040920592" evidence="1">
    <location>
        <begin position="22"/>
        <end position="111"/>
    </location>
</feature>
<dbReference type="AlphaFoldDB" id="A0A9X9L7N1"/>
<accession>A0A9X9L7N1</accession>
<dbReference type="Proteomes" id="UP000324639">
    <property type="component" value="Chromosome Bgt_-01"/>
</dbReference>
<feature type="signal peptide" evidence="1">
    <location>
        <begin position="1"/>
        <end position="21"/>
    </location>
</feature>
<keyword evidence="1" id="KW-0732">Signal</keyword>